<evidence type="ECO:0000313" key="2">
    <source>
        <dbReference type="Proteomes" id="UP001325479"/>
    </source>
</evidence>
<keyword evidence="2" id="KW-1185">Reference proteome</keyword>
<organism evidence="1 2">
    <name type="scientific">Paraburkholderia kururiensis</name>
    <dbReference type="NCBI Taxonomy" id="984307"/>
    <lineage>
        <taxon>Bacteria</taxon>
        <taxon>Pseudomonadati</taxon>
        <taxon>Pseudomonadota</taxon>
        <taxon>Betaproteobacteria</taxon>
        <taxon>Burkholderiales</taxon>
        <taxon>Burkholderiaceae</taxon>
        <taxon>Paraburkholderia</taxon>
    </lineage>
</organism>
<evidence type="ECO:0008006" key="3">
    <source>
        <dbReference type="Google" id="ProtNLM"/>
    </source>
</evidence>
<name>A0ABZ0WN59_9BURK</name>
<sequence length="120" mass="13715">MELVRDLLDKQLVDRNGINTGRVDGIVVELREGLAPRLVALEAGPAVLAYRVGPRMGRWVTWLVRRFSRTRDAGRCRIPWSKITSVNLDVAIDVDVDETPLLAWQRWVARRMERLPGRGE</sequence>
<evidence type="ECO:0000313" key="1">
    <source>
        <dbReference type="EMBL" id="WQD78706.1"/>
    </source>
</evidence>
<dbReference type="EMBL" id="CP139965">
    <property type="protein sequence ID" value="WQD78706.1"/>
    <property type="molecule type" value="Genomic_DNA"/>
</dbReference>
<proteinExistence type="predicted"/>
<protein>
    <recommendedName>
        <fullName evidence="3">PRC-barrel domain containing protein</fullName>
    </recommendedName>
</protein>
<dbReference type="RefSeq" id="WP_114809808.1">
    <property type="nucleotide sequence ID" value="NZ_CP139965.1"/>
</dbReference>
<reference evidence="1 2" key="1">
    <citation type="submission" date="2023-12" db="EMBL/GenBank/DDBJ databases">
        <title>Genome sequencing and assembly of bacterial species from a model synthetic community.</title>
        <authorList>
            <person name="Hogle S.L."/>
        </authorList>
    </citation>
    <scope>NUCLEOTIDE SEQUENCE [LARGE SCALE GENOMIC DNA]</scope>
    <source>
        <strain evidence="1 2">HAMBI 2494</strain>
    </source>
</reference>
<gene>
    <name evidence="1" type="ORF">U0042_03070</name>
</gene>
<dbReference type="Gene3D" id="2.30.30.240">
    <property type="entry name" value="PRC-barrel domain"/>
    <property type="match status" value="1"/>
</dbReference>
<accession>A0ABZ0WN59</accession>
<dbReference type="Proteomes" id="UP001325479">
    <property type="component" value="Chromosome"/>
</dbReference>